<evidence type="ECO:0000256" key="1">
    <source>
        <dbReference type="ARBA" id="ARBA00004653"/>
    </source>
</evidence>
<dbReference type="PANTHER" id="PTHR12892:SF11">
    <property type="entry name" value="POST-GPI ATTACHMENT TO PROTEINS FACTOR 2"/>
    <property type="match status" value="1"/>
</dbReference>
<evidence type="ECO:0000259" key="9">
    <source>
        <dbReference type="Pfam" id="PF10277"/>
    </source>
</evidence>
<keyword evidence="5 8" id="KW-1133">Transmembrane helix</keyword>
<keyword evidence="3" id="KW-0337">GPI-anchor biosynthesis</keyword>
<dbReference type="EMBL" id="JAKROA010000001">
    <property type="protein sequence ID" value="KAL5111992.1"/>
    <property type="molecule type" value="Genomic_DNA"/>
</dbReference>
<evidence type="ECO:0000313" key="11">
    <source>
        <dbReference type="Proteomes" id="UP001651158"/>
    </source>
</evidence>
<name>A0ABR4QQY1_9CEST</name>
<keyword evidence="6" id="KW-0333">Golgi apparatus</keyword>
<evidence type="ECO:0000256" key="2">
    <source>
        <dbReference type="ARBA" id="ARBA00007414"/>
    </source>
</evidence>
<dbReference type="Pfam" id="PF10277">
    <property type="entry name" value="Frag1"/>
    <property type="match status" value="1"/>
</dbReference>
<keyword evidence="4 8" id="KW-0812">Transmembrane</keyword>
<evidence type="ECO:0000256" key="5">
    <source>
        <dbReference type="ARBA" id="ARBA00022989"/>
    </source>
</evidence>
<comment type="similarity">
    <text evidence="2">Belongs to the PGAP2 family.</text>
</comment>
<feature type="transmembrane region" description="Helical" evidence="8">
    <location>
        <begin position="135"/>
        <end position="153"/>
    </location>
</feature>
<evidence type="ECO:0000313" key="10">
    <source>
        <dbReference type="EMBL" id="KAL5111992.1"/>
    </source>
</evidence>
<accession>A0ABR4QQY1</accession>
<evidence type="ECO:0000256" key="4">
    <source>
        <dbReference type="ARBA" id="ARBA00022692"/>
    </source>
</evidence>
<gene>
    <name evidence="10" type="ORF">TcWFU_004572</name>
</gene>
<reference evidence="10 11" key="1">
    <citation type="journal article" date="2022" name="Front. Cell. Infect. Microbiol.">
        <title>The Genomes of Two Strains of Taenia crassiceps the Animal Model for the Study of Human Cysticercosis.</title>
        <authorList>
            <person name="Bobes R.J."/>
            <person name="Estrada K."/>
            <person name="Rios-Valencia D.G."/>
            <person name="Calderon-Gallegos A."/>
            <person name="de la Torre P."/>
            <person name="Carrero J.C."/>
            <person name="Sanchez-Flores A."/>
            <person name="Laclette J.P."/>
        </authorList>
    </citation>
    <scope>NUCLEOTIDE SEQUENCE [LARGE SCALE GENOMIC DNA]</scope>
    <source>
        <strain evidence="10">WFUcys</strain>
    </source>
</reference>
<proteinExistence type="inferred from homology"/>
<feature type="domain" description="CWH43-like N-terminal" evidence="9">
    <location>
        <begin position="109"/>
        <end position="184"/>
    </location>
</feature>
<protein>
    <submittedName>
        <fullName evidence="10">Post-GPI attachment to protein factor 2</fullName>
    </submittedName>
</protein>
<evidence type="ECO:0000256" key="3">
    <source>
        <dbReference type="ARBA" id="ARBA00022502"/>
    </source>
</evidence>
<dbReference type="InterPro" id="IPR039545">
    <property type="entry name" value="PGAP2"/>
</dbReference>
<evidence type="ECO:0000256" key="8">
    <source>
        <dbReference type="SAM" id="Phobius"/>
    </source>
</evidence>
<dbReference type="Proteomes" id="UP001651158">
    <property type="component" value="Unassembled WGS sequence"/>
</dbReference>
<sequence length="209" mass="23572">MQKILVRQFLPALAALPVISLIICVVWTVAEDPLGLTRTHCSIPNYVPSLSASVASGLRKRIWIASIGLSCSLLDAFNRNFMPLFPDNLHLKGKLSHAPKCLRPFRHIVCALWIFGSAHPARTSEHVHSLRRKSHLYALMTVSILLSAVCYLLHNRYCISHVYSVFALFEHIFILSNLAFHYYVIDVIGDLPLMFSDPITRTLSLNVRP</sequence>
<dbReference type="InterPro" id="IPR019402">
    <property type="entry name" value="CWH43_N"/>
</dbReference>
<comment type="subcellular location">
    <subcellularLocation>
        <location evidence="1">Golgi apparatus membrane</location>
        <topology evidence="1">Multi-pass membrane protein</topology>
    </subcellularLocation>
</comment>
<comment type="caution">
    <text evidence="10">The sequence shown here is derived from an EMBL/GenBank/DDBJ whole genome shotgun (WGS) entry which is preliminary data.</text>
</comment>
<organism evidence="10 11">
    <name type="scientific">Taenia crassiceps</name>
    <dbReference type="NCBI Taxonomy" id="6207"/>
    <lineage>
        <taxon>Eukaryota</taxon>
        <taxon>Metazoa</taxon>
        <taxon>Spiralia</taxon>
        <taxon>Lophotrochozoa</taxon>
        <taxon>Platyhelminthes</taxon>
        <taxon>Cestoda</taxon>
        <taxon>Eucestoda</taxon>
        <taxon>Cyclophyllidea</taxon>
        <taxon>Taeniidae</taxon>
        <taxon>Taenia</taxon>
    </lineage>
</organism>
<feature type="transmembrane region" description="Helical" evidence="8">
    <location>
        <begin position="165"/>
        <end position="185"/>
    </location>
</feature>
<feature type="transmembrane region" description="Helical" evidence="8">
    <location>
        <begin position="12"/>
        <end position="30"/>
    </location>
</feature>
<dbReference type="PANTHER" id="PTHR12892">
    <property type="entry name" value="FGF RECEPTOR ACTIVATING PROTEIN 1"/>
    <property type="match status" value="1"/>
</dbReference>
<evidence type="ECO:0000256" key="7">
    <source>
        <dbReference type="ARBA" id="ARBA00023136"/>
    </source>
</evidence>
<evidence type="ECO:0000256" key="6">
    <source>
        <dbReference type="ARBA" id="ARBA00023034"/>
    </source>
</evidence>
<keyword evidence="7 8" id="KW-0472">Membrane</keyword>
<keyword evidence="11" id="KW-1185">Reference proteome</keyword>